<evidence type="ECO:0000256" key="2">
    <source>
        <dbReference type="ARBA" id="ARBA00022448"/>
    </source>
</evidence>
<feature type="transmembrane region" description="Helical" evidence="7">
    <location>
        <begin position="212"/>
        <end position="232"/>
    </location>
</feature>
<feature type="transmembrane region" description="Helical" evidence="7">
    <location>
        <begin position="123"/>
        <end position="146"/>
    </location>
</feature>
<dbReference type="InterPro" id="IPR036259">
    <property type="entry name" value="MFS_trans_sf"/>
</dbReference>
<evidence type="ECO:0000256" key="5">
    <source>
        <dbReference type="ARBA" id="ARBA00023136"/>
    </source>
</evidence>
<sequence>MTSEGGTRLQPTGLTCCGGRIPVRGVFVVMGGILIHLTLGTQLTFGNTNPYLVSYIRKHSSPIDLEYIDGIWIQACMLMGQGVTMFVGGILEHKLGPRIACLIGAWALSAGTAVTYFTVKICYVTSVMTYGVVFGLGCGIAYAVPVTCAMRWFPNQRGFIGGLIFVGFGMGSTIFNQVITVYLNPDNIIADLTIGEDVYFTQDEVLERVPRLFLLLGGTYAVMQLIGVLLMVNPPHGYIQPGSTQEYTVEEGGGMKRKDEEADRQNAQTMEVWSSSVKEETPEKGDGSGYLEEATKPVEMDIHPLKMLRTKMFYLIWLLFLFGGMGGVFMSSMYKSYGQSFIKDDTFMAITGSCAAVMNAVGGVFWGYIADRFSFNVAAKLLYAMFATVSFTFIGSEYGLKPYFFIWVCLILFVISGKFTIMPPILTSAASAFMGESLKDYLHYHGLFFLIGGLSCI</sequence>
<evidence type="ECO:0000256" key="7">
    <source>
        <dbReference type="SAM" id="Phobius"/>
    </source>
</evidence>
<evidence type="ECO:0000313" key="9">
    <source>
        <dbReference type="Proteomes" id="UP001519460"/>
    </source>
</evidence>
<keyword evidence="9" id="KW-1185">Reference proteome</keyword>
<dbReference type="Proteomes" id="UP001519460">
    <property type="component" value="Unassembled WGS sequence"/>
</dbReference>
<dbReference type="InterPro" id="IPR011701">
    <property type="entry name" value="MFS"/>
</dbReference>
<organism evidence="8 9">
    <name type="scientific">Batillaria attramentaria</name>
    <dbReference type="NCBI Taxonomy" id="370345"/>
    <lineage>
        <taxon>Eukaryota</taxon>
        <taxon>Metazoa</taxon>
        <taxon>Spiralia</taxon>
        <taxon>Lophotrochozoa</taxon>
        <taxon>Mollusca</taxon>
        <taxon>Gastropoda</taxon>
        <taxon>Caenogastropoda</taxon>
        <taxon>Sorbeoconcha</taxon>
        <taxon>Cerithioidea</taxon>
        <taxon>Batillariidae</taxon>
        <taxon>Batillaria</taxon>
    </lineage>
</organism>
<evidence type="ECO:0000256" key="1">
    <source>
        <dbReference type="ARBA" id="ARBA00004141"/>
    </source>
</evidence>
<feature type="compositionally biased region" description="Basic and acidic residues" evidence="6">
    <location>
        <begin position="253"/>
        <end position="264"/>
    </location>
</feature>
<feature type="compositionally biased region" description="Basic and acidic residues" evidence="6">
    <location>
        <begin position="277"/>
        <end position="286"/>
    </location>
</feature>
<evidence type="ECO:0000256" key="6">
    <source>
        <dbReference type="SAM" id="MobiDB-lite"/>
    </source>
</evidence>
<comment type="caution">
    <text evidence="8">The sequence shown here is derived from an EMBL/GenBank/DDBJ whole genome shotgun (WGS) entry which is preliminary data.</text>
</comment>
<evidence type="ECO:0000313" key="8">
    <source>
        <dbReference type="EMBL" id="KAK7485651.1"/>
    </source>
</evidence>
<evidence type="ECO:0000256" key="4">
    <source>
        <dbReference type="ARBA" id="ARBA00022989"/>
    </source>
</evidence>
<name>A0ABD0KER8_9CAEN</name>
<dbReference type="Pfam" id="PF07690">
    <property type="entry name" value="MFS_1"/>
    <property type="match status" value="1"/>
</dbReference>
<feature type="transmembrane region" description="Helical" evidence="7">
    <location>
        <begin position="21"/>
        <end position="39"/>
    </location>
</feature>
<feature type="transmembrane region" description="Helical" evidence="7">
    <location>
        <begin position="98"/>
        <end position="117"/>
    </location>
</feature>
<dbReference type="Gene3D" id="1.20.1250.20">
    <property type="entry name" value="MFS general substrate transporter like domains"/>
    <property type="match status" value="1"/>
</dbReference>
<feature type="transmembrane region" description="Helical" evidence="7">
    <location>
        <begin position="404"/>
        <end position="421"/>
    </location>
</feature>
<proteinExistence type="predicted"/>
<accession>A0ABD0KER8</accession>
<dbReference type="SUPFAM" id="SSF103473">
    <property type="entry name" value="MFS general substrate transporter"/>
    <property type="match status" value="1"/>
</dbReference>
<feature type="transmembrane region" description="Helical" evidence="7">
    <location>
        <begin position="158"/>
        <end position="179"/>
    </location>
</feature>
<feature type="transmembrane region" description="Helical" evidence="7">
    <location>
        <begin position="312"/>
        <end position="334"/>
    </location>
</feature>
<keyword evidence="4 7" id="KW-1133">Transmembrane helix</keyword>
<evidence type="ECO:0008006" key="10">
    <source>
        <dbReference type="Google" id="ProtNLM"/>
    </source>
</evidence>
<dbReference type="InterPro" id="IPR052983">
    <property type="entry name" value="MFS_Riboflavin_Transporter"/>
</dbReference>
<keyword evidence="2" id="KW-0813">Transport</keyword>
<keyword evidence="3 7" id="KW-0812">Transmembrane</keyword>
<protein>
    <recommendedName>
        <fullName evidence="10">Major facilitator superfamily (MFS) profile domain-containing protein</fullName>
    </recommendedName>
</protein>
<feature type="transmembrane region" description="Helical" evidence="7">
    <location>
        <begin position="381"/>
        <end position="398"/>
    </location>
</feature>
<dbReference type="PANTHER" id="PTHR43385">
    <property type="entry name" value="RIBOFLAVIN TRANSPORTER RIBJ"/>
    <property type="match status" value="1"/>
</dbReference>
<evidence type="ECO:0000256" key="3">
    <source>
        <dbReference type="ARBA" id="ARBA00022692"/>
    </source>
</evidence>
<feature type="non-terminal residue" evidence="8">
    <location>
        <position position="457"/>
    </location>
</feature>
<keyword evidence="5 7" id="KW-0472">Membrane</keyword>
<feature type="region of interest" description="Disordered" evidence="6">
    <location>
        <begin position="250"/>
        <end position="290"/>
    </location>
</feature>
<feature type="compositionally biased region" description="Polar residues" evidence="6">
    <location>
        <begin position="265"/>
        <end position="276"/>
    </location>
</feature>
<dbReference type="EMBL" id="JACVVK020000191">
    <property type="protein sequence ID" value="KAK7485651.1"/>
    <property type="molecule type" value="Genomic_DNA"/>
</dbReference>
<dbReference type="GO" id="GO:0016020">
    <property type="term" value="C:membrane"/>
    <property type="evidence" value="ECO:0007669"/>
    <property type="project" value="UniProtKB-SubCell"/>
</dbReference>
<dbReference type="AlphaFoldDB" id="A0ABD0KER8"/>
<gene>
    <name evidence="8" type="ORF">BaRGS_00023100</name>
</gene>
<comment type="subcellular location">
    <subcellularLocation>
        <location evidence="1">Membrane</location>
        <topology evidence="1">Multi-pass membrane protein</topology>
    </subcellularLocation>
</comment>
<reference evidence="8 9" key="1">
    <citation type="journal article" date="2023" name="Sci. Data">
        <title>Genome assembly of the Korean intertidal mud-creeper Batillaria attramentaria.</title>
        <authorList>
            <person name="Patra A.K."/>
            <person name="Ho P.T."/>
            <person name="Jun S."/>
            <person name="Lee S.J."/>
            <person name="Kim Y."/>
            <person name="Won Y.J."/>
        </authorList>
    </citation>
    <scope>NUCLEOTIDE SEQUENCE [LARGE SCALE GENOMIC DNA]</scope>
    <source>
        <strain evidence="8">Wonlab-2016</strain>
    </source>
</reference>
<feature type="transmembrane region" description="Helical" evidence="7">
    <location>
        <begin position="346"/>
        <end position="369"/>
    </location>
</feature>
<feature type="transmembrane region" description="Helical" evidence="7">
    <location>
        <begin position="71"/>
        <end position="91"/>
    </location>
</feature>
<dbReference type="PANTHER" id="PTHR43385:SF1">
    <property type="entry name" value="RIBOFLAVIN TRANSPORTER RIBJ"/>
    <property type="match status" value="1"/>
</dbReference>